<comment type="caution">
    <text evidence="3">The sequence shown here is derived from an EMBL/GenBank/DDBJ whole genome shotgun (WGS) entry which is preliminary data.</text>
</comment>
<dbReference type="Pfam" id="PF22693">
    <property type="entry name" value="MACPF_1"/>
    <property type="match status" value="1"/>
</dbReference>
<reference evidence="3 4" key="1">
    <citation type="journal article" date="2018" name="New Phytol.">
        <title>Phylogenomics of Endogonaceae and evolution of mycorrhizas within Mucoromycota.</title>
        <authorList>
            <person name="Chang Y."/>
            <person name="Desiro A."/>
            <person name="Na H."/>
            <person name="Sandor L."/>
            <person name="Lipzen A."/>
            <person name="Clum A."/>
            <person name="Barry K."/>
            <person name="Grigoriev I.V."/>
            <person name="Martin F.M."/>
            <person name="Stajich J.E."/>
            <person name="Smith M.E."/>
            <person name="Bonito G."/>
            <person name="Spatafora J.W."/>
        </authorList>
    </citation>
    <scope>NUCLEOTIDE SEQUENCE [LARGE SCALE GENOMIC DNA]</scope>
    <source>
        <strain evidence="3 4">AD002</strain>
    </source>
</reference>
<gene>
    <name evidence="3" type="ORF">BC938DRAFT_475265</name>
</gene>
<feature type="region of interest" description="Disordered" evidence="1">
    <location>
        <begin position="1"/>
        <end position="69"/>
    </location>
</feature>
<evidence type="ECO:0000256" key="1">
    <source>
        <dbReference type="SAM" id="MobiDB-lite"/>
    </source>
</evidence>
<evidence type="ECO:0000259" key="2">
    <source>
        <dbReference type="Pfam" id="PF22693"/>
    </source>
</evidence>
<sequence length="643" mass="72594">MFGKSRLVPPNNSRAVPRKLSNVGLSKRDVPCESPKPIRKGKEKESPRAPSLPTSPSPPPTPTNESHAAQLARPQVRMMLFNNLGMDKGITVEGEPALRPCIRLKSDPPEFQAEADYHNEELTCQSGWTRTLVINGFSKASVNVLFPMVSGELSGASGSKHKNSASGFEKFYYRIEYFSKGLVQLNRELFEPTEDFERHVRDALGESNSLAMYGRLKDVWDRFGYVISQKVSIGGKLTLWETFHESKSDTDRSSFRVAKANVAAVWNQLAVGSGVEVYASNGQSHSAGFSIQQSQGMVIGGDPTSSAFLHGRQSWEDSLMRDVHSWKVIKRERIVPIYEFLSDDLRDQVRNVMNAAINLQRIRPDTVFKVRSCNTKHCLAWQKFYYAQQKGYTGMVVCTSPLQSGTSNDNISWNFVVADTSTESFTSLATIDTLAHAPDVYLRYNDVIYIQPATIPDVAMKKKDREHYPIPTPSRRHAEDPSRRAPSPLPQHNPLYLHGSHNNRSPVTKTAPECSLRFFKSGKPNQADQWVIERVDDEAWDSFGSDIDVDAAIRRTAYVLKTDRFRLRHRATDGHYLCSHNETIEKIDVRKRPDDLIPRSIGGVHGAGVLARHYHEVLLLTRKECGEQKDEWEFFQIDARERS</sequence>
<protein>
    <recommendedName>
        <fullName evidence="2">MACPF-like domain-containing protein</fullName>
    </recommendedName>
</protein>
<dbReference type="Proteomes" id="UP000274822">
    <property type="component" value="Unassembled WGS sequence"/>
</dbReference>
<feature type="domain" description="MACPF-like" evidence="2">
    <location>
        <begin position="123"/>
        <end position="349"/>
    </location>
</feature>
<organism evidence="3 4">
    <name type="scientific">Jimgerdemannia flammicorona</name>
    <dbReference type="NCBI Taxonomy" id="994334"/>
    <lineage>
        <taxon>Eukaryota</taxon>
        <taxon>Fungi</taxon>
        <taxon>Fungi incertae sedis</taxon>
        <taxon>Mucoromycota</taxon>
        <taxon>Mucoromycotina</taxon>
        <taxon>Endogonomycetes</taxon>
        <taxon>Endogonales</taxon>
        <taxon>Endogonaceae</taxon>
        <taxon>Jimgerdemannia</taxon>
    </lineage>
</organism>
<feature type="compositionally biased region" description="Pro residues" evidence="1">
    <location>
        <begin position="53"/>
        <end position="62"/>
    </location>
</feature>
<dbReference type="EMBL" id="RBNJ01020226">
    <property type="protein sequence ID" value="RUS22232.1"/>
    <property type="molecule type" value="Genomic_DNA"/>
</dbReference>
<evidence type="ECO:0000313" key="4">
    <source>
        <dbReference type="Proteomes" id="UP000274822"/>
    </source>
</evidence>
<keyword evidence="4" id="KW-1185">Reference proteome</keyword>
<evidence type="ECO:0000313" key="3">
    <source>
        <dbReference type="EMBL" id="RUS22232.1"/>
    </source>
</evidence>
<proteinExistence type="predicted"/>
<accession>A0A433PXI9</accession>
<dbReference type="Gene3D" id="2.80.10.50">
    <property type="match status" value="1"/>
</dbReference>
<name>A0A433PXI9_9FUNG</name>
<dbReference type="AlphaFoldDB" id="A0A433PXI9"/>
<feature type="region of interest" description="Disordered" evidence="1">
    <location>
        <begin position="461"/>
        <end position="491"/>
    </location>
</feature>
<dbReference type="InterPro" id="IPR054586">
    <property type="entry name" value="MACPF_1_fungal"/>
</dbReference>